<reference evidence="1 2" key="1">
    <citation type="submission" date="2018-05" db="EMBL/GenBank/DDBJ databases">
        <title>Complete Genome Sequence of Deinococcus sp. strain 17bor-2.</title>
        <authorList>
            <person name="Srinivasan S."/>
        </authorList>
    </citation>
    <scope>NUCLEOTIDE SEQUENCE [LARGE SCALE GENOMIC DNA]</scope>
    <source>
        <strain evidence="1 2">17bor-2</strain>
    </source>
</reference>
<gene>
    <name evidence="1" type="ORF">DKM44_02135</name>
</gene>
<organism evidence="1 2">
    <name type="scientific">Deinococcus irradiatisoli</name>
    <dbReference type="NCBI Taxonomy" id="2202254"/>
    <lineage>
        <taxon>Bacteria</taxon>
        <taxon>Thermotogati</taxon>
        <taxon>Deinococcota</taxon>
        <taxon>Deinococci</taxon>
        <taxon>Deinococcales</taxon>
        <taxon>Deinococcaceae</taxon>
        <taxon>Deinococcus</taxon>
    </lineage>
</organism>
<proteinExistence type="predicted"/>
<keyword evidence="2" id="KW-1185">Reference proteome</keyword>
<dbReference type="KEGG" id="dez:DKM44_02135"/>
<accession>A0A2Z3JJS0</accession>
<sequence length="102" mass="11829">MEINLLLLMQHPDSHSLQPADVDDGLHHIRRHSDSVLTCFDQRFDLRLYIGCVRMAVADDLFKVKCVWIIAFLSEGMTRFMCNVRVPPWQRLLSLDVDFAAN</sequence>
<evidence type="ECO:0000313" key="1">
    <source>
        <dbReference type="EMBL" id="AWN22178.1"/>
    </source>
</evidence>
<dbReference type="AlphaFoldDB" id="A0A2Z3JJS0"/>
<dbReference type="Proteomes" id="UP000245368">
    <property type="component" value="Chromosome"/>
</dbReference>
<evidence type="ECO:0000313" key="2">
    <source>
        <dbReference type="Proteomes" id="UP000245368"/>
    </source>
</evidence>
<dbReference type="EMBL" id="CP029494">
    <property type="protein sequence ID" value="AWN22178.1"/>
    <property type="molecule type" value="Genomic_DNA"/>
</dbReference>
<protein>
    <submittedName>
        <fullName evidence="1">Uncharacterized protein</fullName>
    </submittedName>
</protein>
<name>A0A2Z3JJS0_9DEIO</name>